<dbReference type="PANTHER" id="PTHR30146:SF148">
    <property type="entry name" value="HTH-TYPE TRANSCRIPTIONAL REPRESSOR PURR-RELATED"/>
    <property type="match status" value="1"/>
</dbReference>
<protein>
    <submittedName>
        <fullName evidence="6">Substrate-binding domain-containing protein</fullName>
    </submittedName>
</protein>
<keyword evidence="1" id="KW-0678">Repressor</keyword>
<evidence type="ECO:0000256" key="4">
    <source>
        <dbReference type="ARBA" id="ARBA00023163"/>
    </source>
</evidence>
<dbReference type="Gene3D" id="1.10.260.40">
    <property type="entry name" value="lambda repressor-like DNA-binding domains"/>
    <property type="match status" value="1"/>
</dbReference>
<dbReference type="CDD" id="cd01392">
    <property type="entry name" value="HTH_LacI"/>
    <property type="match status" value="1"/>
</dbReference>
<dbReference type="Pfam" id="PF00356">
    <property type="entry name" value="LacI"/>
    <property type="match status" value="1"/>
</dbReference>
<dbReference type="SMART" id="SM00354">
    <property type="entry name" value="HTH_LACI"/>
    <property type="match status" value="1"/>
</dbReference>
<dbReference type="InterPro" id="IPR010982">
    <property type="entry name" value="Lambda_DNA-bd_dom_sf"/>
</dbReference>
<evidence type="ECO:0000313" key="6">
    <source>
        <dbReference type="EMBL" id="MDA3630255.1"/>
    </source>
</evidence>
<keyword evidence="7" id="KW-1185">Reference proteome</keyword>
<dbReference type="InterPro" id="IPR028082">
    <property type="entry name" value="Peripla_BP_I"/>
</dbReference>
<dbReference type="Proteomes" id="UP001210380">
    <property type="component" value="Unassembled WGS sequence"/>
</dbReference>
<dbReference type="PANTHER" id="PTHR30146">
    <property type="entry name" value="LACI-RELATED TRANSCRIPTIONAL REPRESSOR"/>
    <property type="match status" value="1"/>
</dbReference>
<evidence type="ECO:0000256" key="1">
    <source>
        <dbReference type="ARBA" id="ARBA00022491"/>
    </source>
</evidence>
<evidence type="ECO:0000313" key="7">
    <source>
        <dbReference type="Proteomes" id="UP001210380"/>
    </source>
</evidence>
<dbReference type="EMBL" id="JAQGLA010000093">
    <property type="protein sequence ID" value="MDA3630255.1"/>
    <property type="molecule type" value="Genomic_DNA"/>
</dbReference>
<proteinExistence type="predicted"/>
<accession>A0ABT4V8G2</accession>
<keyword evidence="4" id="KW-0804">Transcription</keyword>
<evidence type="ECO:0000256" key="2">
    <source>
        <dbReference type="ARBA" id="ARBA00023015"/>
    </source>
</evidence>
<keyword evidence="2" id="KW-0805">Transcription regulation</keyword>
<dbReference type="Gene3D" id="3.40.50.2300">
    <property type="match status" value="2"/>
</dbReference>
<organism evidence="6 7">
    <name type="scientific">Saccharopolyspora oryzae</name>
    <dbReference type="NCBI Taxonomy" id="2997343"/>
    <lineage>
        <taxon>Bacteria</taxon>
        <taxon>Bacillati</taxon>
        <taxon>Actinomycetota</taxon>
        <taxon>Actinomycetes</taxon>
        <taxon>Pseudonocardiales</taxon>
        <taxon>Pseudonocardiaceae</taxon>
        <taxon>Saccharopolyspora</taxon>
    </lineage>
</organism>
<reference evidence="6 7" key="1">
    <citation type="submission" date="2022-11" db="EMBL/GenBank/DDBJ databases">
        <title>Draft genome sequence of Saccharopolyspora sp. WRP15-2 isolated from rhizosphere soils of wild rice in Thailand.</title>
        <authorList>
            <person name="Duangmal K."/>
            <person name="Kammanee S."/>
            <person name="Muangham S."/>
        </authorList>
    </citation>
    <scope>NUCLEOTIDE SEQUENCE [LARGE SCALE GENOMIC DNA]</scope>
    <source>
        <strain evidence="6 7">WRP15-2</strain>
    </source>
</reference>
<dbReference type="SUPFAM" id="SSF53822">
    <property type="entry name" value="Periplasmic binding protein-like I"/>
    <property type="match status" value="1"/>
</dbReference>
<comment type="caution">
    <text evidence="6">The sequence shown here is derived from an EMBL/GenBank/DDBJ whole genome shotgun (WGS) entry which is preliminary data.</text>
</comment>
<keyword evidence="3" id="KW-0238">DNA-binding</keyword>
<feature type="domain" description="HTH lacI-type" evidence="5">
    <location>
        <begin position="5"/>
        <end position="59"/>
    </location>
</feature>
<dbReference type="PROSITE" id="PS50932">
    <property type="entry name" value="HTH_LACI_2"/>
    <property type="match status" value="1"/>
</dbReference>
<dbReference type="Pfam" id="PF13377">
    <property type="entry name" value="Peripla_BP_3"/>
    <property type="match status" value="1"/>
</dbReference>
<dbReference type="InterPro" id="IPR000843">
    <property type="entry name" value="HTH_LacI"/>
</dbReference>
<name>A0ABT4V8G2_9PSEU</name>
<dbReference type="SUPFAM" id="SSF47413">
    <property type="entry name" value="lambda repressor-like DNA-binding domains"/>
    <property type="match status" value="1"/>
</dbReference>
<evidence type="ECO:0000259" key="5">
    <source>
        <dbReference type="PROSITE" id="PS50932"/>
    </source>
</evidence>
<dbReference type="RefSeq" id="WP_270953403.1">
    <property type="nucleotide sequence ID" value="NZ_JAQGLA010000093.1"/>
</dbReference>
<sequence length="349" mass="37809">MKKAATIRDVAAQAGVSVSVVSRVLNDTGPVAPEKRAKVLAAIDALDYRPRAAARQLSQGGSSTIGLLLADLANPFFARLADRVVAEARSRELQILLMTTQEDPHLEAQALDTLLDRSVGGLIGTPTGANVERWEKLASLDIPVTFVDRAINGLAQVDVVSIENVESAATATAHLLARGHRRIGLVSGPLDTTTGFDRVRGYEQALQEHGVAPDDRLVRPVPFRGDRGADVVAQMLGLDEPPTSLIVANTAQVRVVLRMLFQARVSIPDDLSVVVFDDNPWTELIRPPLTAVRQPIDLLALHAVELIHARMRQKLAPGPRHVRVAAEFLERASTARVRPVSNRSERPCQ</sequence>
<evidence type="ECO:0000256" key="3">
    <source>
        <dbReference type="ARBA" id="ARBA00023125"/>
    </source>
</evidence>
<gene>
    <name evidence="6" type="ORF">OU415_32850</name>
</gene>
<dbReference type="InterPro" id="IPR046335">
    <property type="entry name" value="LacI/GalR-like_sensor"/>
</dbReference>
<dbReference type="PRINTS" id="PR00036">
    <property type="entry name" value="HTHLACI"/>
</dbReference>